<keyword evidence="4" id="KW-0883">Thioether bond</keyword>
<feature type="domain" description="Tyrosinase copper-binding" evidence="12">
    <location>
        <begin position="202"/>
        <end position="219"/>
    </location>
</feature>
<dbReference type="GO" id="GO:0046148">
    <property type="term" value="P:pigment biosynthetic process"/>
    <property type="evidence" value="ECO:0007669"/>
    <property type="project" value="InterPro"/>
</dbReference>
<dbReference type="GO" id="GO:0009543">
    <property type="term" value="C:chloroplast thylakoid lumen"/>
    <property type="evidence" value="ECO:0007669"/>
    <property type="project" value="UniProtKB-SubCell"/>
</dbReference>
<dbReference type="InterPro" id="IPR016213">
    <property type="entry name" value="Polyphenol_oxidase"/>
</dbReference>
<sequence>MLSSTLKPSMGSFFPYTNATPFIISNSSLFCLSFPNTSQLSITKKRNHPYVPRVISCKATNDDHQNPITRRDVLISLGGFCGATTLGDPFAFAKPISTPEPTKCGKADLPNYAKPPTNCCPPTSTKILDFKLPSSQSPLRIRPAAHLADDAYIAKYSKAVKLMKALPEDDPRSFMQQAKVHCAYCNGAYDQVGFPDLQIQVHNSWLFFPFHRYYLYFHEKILGKLIDDPTFALPYWNWDSPKGMQLPALYANPKSPLYDQYRNKNHQPPTIVDLDYNATEGPTPEQETISSNLTIMYRQMISNGKTAKLFLGSPYRAGDEPDPGAGSIENIPHNPLHVWTGDNFQRNLENMGNFYSAGRDPIFYAHHSNVDRMWTIWKTLGGKRTEFTDPDWLDAAFLLYDENANLVRVKVRDCIDHKKLRYAYQEVEIPWLKSRPTPRRLIKKMAKVFHHHDQVAQAAETQNLTPTNSFPLKLDKVIRTMVSRPKKSRSKKEKEEEEEILVINGIEFERDAVVKFDVYVNDEHDSPSGPNKSEFAGSFVNVPHAHKHGKKMKTCLRLGITDLLEDLGAEDDDNVVVALVPRIGKGQVRIGGIKIELAQD</sequence>
<feature type="disulfide bond" evidence="10">
    <location>
        <begin position="104"/>
        <end position="120"/>
    </location>
</feature>
<comment type="similarity">
    <text evidence="2">Belongs to the tyrosinase family.</text>
</comment>
<dbReference type="EMBL" id="KF110696">
    <property type="protein sequence ID" value="AHF20575.1"/>
    <property type="molecule type" value="mRNA"/>
</dbReference>
<evidence type="ECO:0000256" key="1">
    <source>
        <dbReference type="ARBA" id="ARBA00004456"/>
    </source>
</evidence>
<protein>
    <submittedName>
        <fullName evidence="14">Polyphenol oxidase</fullName>
    </submittedName>
</protein>
<comment type="subcellular location">
    <subcellularLocation>
        <location evidence="1">Plastid</location>
        <location evidence="1">Chloroplast thylakoid lumen</location>
    </subcellularLocation>
</comment>
<dbReference type="FunFam" id="1.10.1280.10:FF:000007">
    <property type="entry name" value="Polyphenol oxidase, chloroplastic"/>
    <property type="match status" value="1"/>
</dbReference>
<dbReference type="PROSITE" id="PS00497">
    <property type="entry name" value="TYROSINASE_1"/>
    <property type="match status" value="1"/>
</dbReference>
<keyword evidence="3 9" id="KW-0479">Metal-binding</keyword>
<dbReference type="PIRSF" id="PIRSF000290">
    <property type="entry name" value="PPO_plant"/>
    <property type="match status" value="1"/>
</dbReference>
<keyword evidence="8 10" id="KW-1015">Disulfide bond</keyword>
<evidence type="ECO:0000256" key="2">
    <source>
        <dbReference type="ARBA" id="ARBA00009928"/>
    </source>
</evidence>
<dbReference type="InterPro" id="IPR022739">
    <property type="entry name" value="Polyphenol_oxidase_cen"/>
</dbReference>
<dbReference type="PANTHER" id="PTHR11474">
    <property type="entry name" value="TYROSINASE FAMILY MEMBER"/>
    <property type="match status" value="1"/>
</dbReference>
<evidence type="ECO:0000313" key="14">
    <source>
        <dbReference type="EMBL" id="AHF20575.1"/>
    </source>
</evidence>
<evidence type="ECO:0000256" key="6">
    <source>
        <dbReference type="ARBA" id="ARBA00023008"/>
    </source>
</evidence>
<evidence type="ECO:0000256" key="8">
    <source>
        <dbReference type="ARBA" id="ARBA00023157"/>
    </source>
</evidence>
<dbReference type="PANTHER" id="PTHR11474:SF76">
    <property type="entry name" value="SHKT DOMAIN-CONTAINING PROTEIN"/>
    <property type="match status" value="1"/>
</dbReference>
<keyword evidence="7" id="KW-0793">Thylakoid</keyword>
<evidence type="ECO:0000256" key="3">
    <source>
        <dbReference type="ARBA" id="ARBA00022723"/>
    </source>
</evidence>
<feature type="binding site" evidence="9">
    <location>
        <position position="181"/>
    </location>
    <ligand>
        <name>Cu cation</name>
        <dbReference type="ChEBI" id="CHEBI:23378"/>
        <label>A</label>
    </ligand>
</feature>
<keyword evidence="5" id="KW-0560">Oxidoreductase</keyword>
<evidence type="ECO:0000256" key="11">
    <source>
        <dbReference type="PIRSR" id="PIRSR000290-3"/>
    </source>
</evidence>
<evidence type="ECO:0000256" key="9">
    <source>
        <dbReference type="PIRSR" id="PIRSR000290-1"/>
    </source>
</evidence>
<evidence type="ECO:0000256" key="7">
    <source>
        <dbReference type="ARBA" id="ARBA00023078"/>
    </source>
</evidence>
<evidence type="ECO:0000256" key="5">
    <source>
        <dbReference type="ARBA" id="ARBA00023002"/>
    </source>
</evidence>
<comment type="cofactor">
    <cofactor evidence="9">
        <name>Cu(2+)</name>
        <dbReference type="ChEBI" id="CHEBI:29036"/>
    </cofactor>
    <text evidence="9">Binds 2 copper ions per subunit.</text>
</comment>
<feature type="domain" description="Tyrosinase copper-binding" evidence="13">
    <location>
        <begin position="360"/>
        <end position="371"/>
    </location>
</feature>
<evidence type="ECO:0000256" key="10">
    <source>
        <dbReference type="PIRSR" id="PIRSR000290-2"/>
    </source>
</evidence>
<dbReference type="GO" id="GO:0004097">
    <property type="term" value="F:catechol oxidase activity"/>
    <property type="evidence" value="ECO:0007669"/>
    <property type="project" value="InterPro"/>
</dbReference>
<evidence type="ECO:0000259" key="12">
    <source>
        <dbReference type="PROSITE" id="PS00497"/>
    </source>
</evidence>
<dbReference type="PROSITE" id="PS00498">
    <property type="entry name" value="TYROSINASE_2"/>
    <property type="match status" value="1"/>
</dbReference>
<evidence type="ECO:0000256" key="4">
    <source>
        <dbReference type="ARBA" id="ARBA00022784"/>
    </source>
</evidence>
<dbReference type="InterPro" id="IPR008922">
    <property type="entry name" value="Di-copper_centre_dom_sf"/>
</dbReference>
<reference evidence="14" key="1">
    <citation type="journal article" date="2014" name="Biosci. Biotechnol. Biochem.">
        <title>Molecular cloning, expression profiles, and characterization of a novel polyphenol oxidase (PPO) gene in Hevea brasiliensis.</title>
        <authorList>
            <person name="Li D."/>
            <person name="Deng Z."/>
            <person name="Liu C."/>
            <person name="Zhao M."/>
            <person name="Guo H."/>
            <person name="Xia Z."/>
            <person name="Liu H."/>
        </authorList>
    </citation>
    <scope>NUCLEOTIDE SEQUENCE</scope>
</reference>
<dbReference type="InterPro" id="IPR022740">
    <property type="entry name" value="Polyphenol_oxidase_C"/>
</dbReference>
<feature type="binding site" evidence="9">
    <location>
        <position position="337"/>
    </location>
    <ligand>
        <name>Cu cation</name>
        <dbReference type="ChEBI" id="CHEBI:23378"/>
        <label>B</label>
    </ligand>
</feature>
<dbReference type="Pfam" id="PF00264">
    <property type="entry name" value="Tyrosinase"/>
    <property type="match status" value="1"/>
</dbReference>
<dbReference type="AlphaFoldDB" id="A0A3G1HI34"/>
<name>A0A3G1HI34_HEVBR</name>
<dbReference type="GO" id="GO:0046872">
    <property type="term" value="F:metal ion binding"/>
    <property type="evidence" value="ECO:0007669"/>
    <property type="project" value="UniProtKB-KW"/>
</dbReference>
<gene>
    <name evidence="14" type="primary">PPO</name>
</gene>
<dbReference type="Gene3D" id="1.10.1280.10">
    <property type="entry name" value="Di-copper center containing domain from catechol oxidase"/>
    <property type="match status" value="1"/>
</dbReference>
<dbReference type="PRINTS" id="PR00092">
    <property type="entry name" value="TYROSINASE"/>
</dbReference>
<feature type="disulfide bond" evidence="10">
    <location>
        <begin position="119"/>
        <end position="182"/>
    </location>
</feature>
<accession>A0A3G1HI34</accession>
<feature type="binding site" evidence="9">
    <location>
        <position position="333"/>
    </location>
    <ligand>
        <name>Cu cation</name>
        <dbReference type="ChEBI" id="CHEBI:23378"/>
        <label>B</label>
    </ligand>
</feature>
<feature type="binding site" evidence="9">
    <location>
        <position position="202"/>
    </location>
    <ligand>
        <name>Cu cation</name>
        <dbReference type="ChEBI" id="CHEBI:23378"/>
        <label>A</label>
    </ligand>
</feature>
<keyword evidence="6 9" id="KW-0186">Copper</keyword>
<feature type="binding site" evidence="9">
    <location>
        <position position="211"/>
    </location>
    <ligand>
        <name>Cu cation</name>
        <dbReference type="ChEBI" id="CHEBI:23378"/>
        <label>A</label>
    </ligand>
</feature>
<dbReference type="Pfam" id="PF12143">
    <property type="entry name" value="PPO1_KFDV"/>
    <property type="match status" value="1"/>
</dbReference>
<proteinExistence type="evidence at transcript level"/>
<evidence type="ECO:0000259" key="13">
    <source>
        <dbReference type="PROSITE" id="PS00498"/>
    </source>
</evidence>
<organism evidence="14">
    <name type="scientific">Hevea brasiliensis</name>
    <name type="common">Para rubber tree</name>
    <name type="synonym">Siphonia brasiliensis</name>
    <dbReference type="NCBI Taxonomy" id="3981"/>
    <lineage>
        <taxon>Eukaryota</taxon>
        <taxon>Viridiplantae</taxon>
        <taxon>Streptophyta</taxon>
        <taxon>Embryophyta</taxon>
        <taxon>Tracheophyta</taxon>
        <taxon>Spermatophyta</taxon>
        <taxon>Magnoliopsida</taxon>
        <taxon>eudicotyledons</taxon>
        <taxon>Gunneridae</taxon>
        <taxon>Pentapetalae</taxon>
        <taxon>rosids</taxon>
        <taxon>fabids</taxon>
        <taxon>Malpighiales</taxon>
        <taxon>Euphorbiaceae</taxon>
        <taxon>Crotonoideae</taxon>
        <taxon>Micrandreae</taxon>
        <taxon>Hevea</taxon>
    </lineage>
</organism>
<feature type="cross-link" description="2'-(S-cysteinyl)-histidine (Cys-His)" evidence="11">
    <location>
        <begin position="185"/>
        <end position="202"/>
    </location>
</feature>
<feature type="binding site" evidence="9">
    <location>
        <position position="367"/>
    </location>
    <ligand>
        <name>Cu cation</name>
        <dbReference type="ChEBI" id="CHEBI:23378"/>
        <label>B</label>
    </ligand>
</feature>
<dbReference type="SUPFAM" id="SSF48056">
    <property type="entry name" value="Di-copper centre-containing domain"/>
    <property type="match status" value="1"/>
</dbReference>
<dbReference type="InterPro" id="IPR002227">
    <property type="entry name" value="Tyrosinase_Cu-bd"/>
</dbReference>
<dbReference type="InterPro" id="IPR050316">
    <property type="entry name" value="Tyrosinase/Hemocyanin"/>
</dbReference>
<dbReference type="Pfam" id="PF12142">
    <property type="entry name" value="PPO1_DWL"/>
    <property type="match status" value="1"/>
</dbReference>